<dbReference type="Proteomes" id="UP000663864">
    <property type="component" value="Unassembled WGS sequence"/>
</dbReference>
<evidence type="ECO:0000313" key="5">
    <source>
        <dbReference type="Proteomes" id="UP000663864"/>
    </source>
</evidence>
<feature type="compositionally biased region" description="Basic and acidic residues" evidence="1">
    <location>
        <begin position="15"/>
        <end position="25"/>
    </location>
</feature>
<evidence type="ECO:0000313" key="4">
    <source>
        <dbReference type="EMBL" id="CAF1174148.1"/>
    </source>
</evidence>
<feature type="compositionally biased region" description="Acidic residues" evidence="1">
    <location>
        <begin position="64"/>
        <end position="79"/>
    </location>
</feature>
<feature type="domain" description="PiggyBac transposable element-derived protein" evidence="3">
    <location>
        <begin position="142"/>
        <end position="494"/>
    </location>
</feature>
<dbReference type="AlphaFoldDB" id="A0A814UFW0"/>
<accession>A0A814UFW0</accession>
<evidence type="ECO:0000256" key="1">
    <source>
        <dbReference type="SAM" id="MobiDB-lite"/>
    </source>
</evidence>
<keyword evidence="2" id="KW-1133">Transmembrane helix</keyword>
<dbReference type="PANTHER" id="PTHR46599">
    <property type="entry name" value="PIGGYBAC TRANSPOSABLE ELEMENT-DERIVED PROTEIN 4"/>
    <property type="match status" value="1"/>
</dbReference>
<reference evidence="4" key="1">
    <citation type="submission" date="2021-02" db="EMBL/GenBank/DDBJ databases">
        <authorList>
            <person name="Nowell W R."/>
        </authorList>
    </citation>
    <scope>NUCLEOTIDE SEQUENCE</scope>
</reference>
<dbReference type="Pfam" id="PF13843">
    <property type="entry name" value="DDE_Tnp_1_7"/>
    <property type="match status" value="1"/>
</dbReference>
<gene>
    <name evidence="4" type="ORF">ZHD862_LOCUS21382</name>
</gene>
<proteinExistence type="predicted"/>
<feature type="compositionally biased region" description="Polar residues" evidence="1">
    <location>
        <begin position="101"/>
        <end position="111"/>
    </location>
</feature>
<evidence type="ECO:0000259" key="3">
    <source>
        <dbReference type="Pfam" id="PF13843"/>
    </source>
</evidence>
<feature type="region of interest" description="Disordered" evidence="1">
    <location>
        <begin position="1"/>
        <end position="116"/>
    </location>
</feature>
<protein>
    <recommendedName>
        <fullName evidence="3">PiggyBac transposable element-derived protein domain-containing protein</fullName>
    </recommendedName>
</protein>
<evidence type="ECO:0000256" key="2">
    <source>
        <dbReference type="SAM" id="Phobius"/>
    </source>
</evidence>
<organism evidence="4 5">
    <name type="scientific">Rotaria sordida</name>
    <dbReference type="NCBI Taxonomy" id="392033"/>
    <lineage>
        <taxon>Eukaryota</taxon>
        <taxon>Metazoa</taxon>
        <taxon>Spiralia</taxon>
        <taxon>Gnathifera</taxon>
        <taxon>Rotifera</taxon>
        <taxon>Eurotatoria</taxon>
        <taxon>Bdelloidea</taxon>
        <taxon>Philodinida</taxon>
        <taxon>Philodinidae</taxon>
        <taxon>Rotaria</taxon>
    </lineage>
</organism>
<sequence>MDKRKRSNFNQSKYWLDDSEHFDDKSSDEDTNVNHDSEDAEIPSTLQDTSDESDDGTVEKDSGDESDENSVDTESMSDEEPPRRRAKRKPQVKPTPVKIFSSKSGRQWTSKEPSKKKVPIANILRQRTGVGRPAADIQTLKEAFQLLITQEMVLLLVKETNRRAHLLLERWSEENPDEKSQWRDTDLEEMWAFIGLLLLAGVHRAKNETLDELWSMTNGRPIFRATMSKNRFKSLLQFCRFDNTTTREERLKVDKLAAIRDLWTMFLARLQICYMPGGSLTVDEQLIPTRGRCNFRQYIPSKPGKYGVKIFWCCDSDTAYPLNAEVYLGRQPGAPTAAKDKDRIRNLVKQLIHPWINTGRTITTDNYFTSAELAEDLLGVQTTLVGTIRRNKKEIPRELQPDTHRPEQSSIFCFDRQLTLVSYVPKKAHAVILLSSLHHDQTIVDEKKKKPEIILYYNNTKGGVDRMDQMVQTYSCKRKTKRWPMTFFFNIIDVGALAACIVWLTKNPQWNEKKCYRRRIFLMELGYDLIQSHLERRQHQPQALQKGVRIAMQAIGLTVATSQPNTVSTDTVKQRCHLCPRERDRKVVTHCSSCNIFCCPDHHKVICAVCSETFLG</sequence>
<comment type="caution">
    <text evidence="4">The sequence shown here is derived from an EMBL/GenBank/DDBJ whole genome shotgun (WGS) entry which is preliminary data.</text>
</comment>
<feature type="transmembrane region" description="Helical" evidence="2">
    <location>
        <begin position="487"/>
        <end position="505"/>
    </location>
</feature>
<name>A0A814UFW0_9BILA</name>
<dbReference type="EMBL" id="CAJNOT010001271">
    <property type="protein sequence ID" value="CAF1174148.1"/>
    <property type="molecule type" value="Genomic_DNA"/>
</dbReference>
<keyword evidence="2" id="KW-0472">Membrane</keyword>
<dbReference type="InterPro" id="IPR029526">
    <property type="entry name" value="PGBD"/>
</dbReference>
<dbReference type="PANTHER" id="PTHR46599:SF6">
    <property type="entry name" value="DUAL SPECIFICITY PHOSPHATASE 26"/>
    <property type="match status" value="1"/>
</dbReference>
<keyword evidence="2" id="KW-0812">Transmembrane</keyword>